<name>D9RZF9_THEOJ</name>
<dbReference type="CDD" id="cd06550">
    <property type="entry name" value="TM_ABC_iron-siderophores_like"/>
    <property type="match status" value="1"/>
</dbReference>
<evidence type="ECO:0000256" key="4">
    <source>
        <dbReference type="ARBA" id="ARBA00022989"/>
    </source>
</evidence>
<feature type="transmembrane region" description="Helical" evidence="7">
    <location>
        <begin position="218"/>
        <end position="235"/>
    </location>
</feature>
<dbReference type="GO" id="GO:0055085">
    <property type="term" value="P:transmembrane transport"/>
    <property type="evidence" value="ECO:0007669"/>
    <property type="project" value="InterPro"/>
</dbReference>
<evidence type="ECO:0000256" key="7">
    <source>
        <dbReference type="SAM" id="Phobius"/>
    </source>
</evidence>
<dbReference type="GO" id="GO:0010043">
    <property type="term" value="P:response to zinc ion"/>
    <property type="evidence" value="ECO:0007669"/>
    <property type="project" value="TreeGrafter"/>
</dbReference>
<dbReference type="AlphaFoldDB" id="D9RZF9"/>
<evidence type="ECO:0000256" key="2">
    <source>
        <dbReference type="ARBA" id="ARBA00008034"/>
    </source>
</evidence>
<keyword evidence="3 6" id="KW-0812">Transmembrane</keyword>
<dbReference type="OrthoDB" id="9798540at2"/>
<feature type="transmembrane region" description="Helical" evidence="7">
    <location>
        <begin position="52"/>
        <end position="76"/>
    </location>
</feature>
<evidence type="ECO:0000313" key="8">
    <source>
        <dbReference type="EMBL" id="ADL06857.1"/>
    </source>
</evidence>
<evidence type="ECO:0000256" key="1">
    <source>
        <dbReference type="ARBA" id="ARBA00004141"/>
    </source>
</evidence>
<proteinExistence type="inferred from homology"/>
<feature type="transmembrane region" description="Helical" evidence="7">
    <location>
        <begin position="88"/>
        <end position="111"/>
    </location>
</feature>
<dbReference type="HOGENOM" id="CLU_028808_3_1_9"/>
<evidence type="ECO:0000256" key="6">
    <source>
        <dbReference type="RuleBase" id="RU003943"/>
    </source>
</evidence>
<dbReference type="PANTHER" id="PTHR30477">
    <property type="entry name" value="ABC-TRANSPORTER METAL-BINDING PROTEIN"/>
    <property type="match status" value="1"/>
</dbReference>
<feature type="transmembrane region" description="Helical" evidence="7">
    <location>
        <begin position="12"/>
        <end position="32"/>
    </location>
</feature>
<sequence length="274" mass="29128">MEIFSYSFMVRAFIAGVIAAVLTSTIGVFVVLRRMSIVGDSLSHASLAGVAAGMLFGFYPFYGALLFSVLAALLIEVMRATFKSYAEVAMAVVMSAGMGTAVVLISLGKSFNADLFSYLFGSLMAVTPGDIKVISVLGLFVTASIILLRRELFAVTFDEDTARLSGVPVRAVNIYFSVITALTVALSVRVVGTLLVSALIVIPAAVSLQLARSFRSAFFISNIVAIFSVVVGLYISFYLDLAPGGTIVLIATSVLFLVLLLKKGVGKGWNWKIC</sequence>
<comment type="subcellular location">
    <subcellularLocation>
        <location evidence="6">Cell membrane</location>
        <topology evidence="6">Multi-pass membrane protein</topology>
    </subcellularLocation>
    <subcellularLocation>
        <location evidence="1">Membrane</location>
        <topology evidence="1">Multi-pass membrane protein</topology>
    </subcellularLocation>
</comment>
<dbReference type="InterPro" id="IPR001626">
    <property type="entry name" value="ABC_TroCD"/>
</dbReference>
<organism evidence="8 9">
    <name type="scientific">Thermosediminibacter oceani (strain ATCC BAA-1034 / DSM 16646 / JW/IW-1228P)</name>
    <dbReference type="NCBI Taxonomy" id="555079"/>
    <lineage>
        <taxon>Bacteria</taxon>
        <taxon>Bacillati</taxon>
        <taxon>Bacillota</taxon>
        <taxon>Clostridia</taxon>
        <taxon>Thermosediminibacterales</taxon>
        <taxon>Thermosediminibacteraceae</taxon>
        <taxon>Thermosediminibacter</taxon>
    </lineage>
</organism>
<dbReference type="Proteomes" id="UP000000272">
    <property type="component" value="Chromosome"/>
</dbReference>
<feature type="transmembrane region" description="Helical" evidence="7">
    <location>
        <begin position="194"/>
        <end position="211"/>
    </location>
</feature>
<feature type="transmembrane region" description="Helical" evidence="7">
    <location>
        <begin position="169"/>
        <end position="188"/>
    </location>
</feature>
<comment type="similarity">
    <text evidence="2 6">Belongs to the ABC-3 integral membrane protein family.</text>
</comment>
<keyword evidence="5 7" id="KW-0472">Membrane</keyword>
<dbReference type="InterPro" id="IPR037294">
    <property type="entry name" value="ABC_BtuC-like"/>
</dbReference>
<dbReference type="PANTHER" id="PTHR30477:SF0">
    <property type="entry name" value="METAL TRANSPORT SYSTEM MEMBRANE PROTEIN TM_0125-RELATED"/>
    <property type="match status" value="1"/>
</dbReference>
<reference evidence="8 9" key="1">
    <citation type="journal article" date="2010" name="Stand. Genomic Sci.">
        <title>Complete genome sequence of Thermosediminibacter oceani type strain (JW/IW-1228P).</title>
        <authorList>
            <person name="Pitluck S."/>
            <person name="Yasawong M."/>
            <person name="Munk C."/>
            <person name="Nolan M."/>
            <person name="Lapidus A."/>
            <person name="Lucas S."/>
            <person name="Glavina Del Rio T."/>
            <person name="Tice H."/>
            <person name="Cheng J.F."/>
            <person name="Bruce D."/>
            <person name="Detter C."/>
            <person name="Tapia R."/>
            <person name="Han C."/>
            <person name="Goodwin L."/>
            <person name="Liolios K."/>
            <person name="Ivanova N."/>
            <person name="Mavromatis K."/>
            <person name="Mikhailova N."/>
            <person name="Pati A."/>
            <person name="Chen A."/>
            <person name="Palaniappan K."/>
            <person name="Land M."/>
            <person name="Hauser L."/>
            <person name="Chang Y.J."/>
            <person name="Jeffries C.D."/>
            <person name="Rohde M."/>
            <person name="Spring S."/>
            <person name="Sikorski J."/>
            <person name="Goker M."/>
            <person name="Woyke T."/>
            <person name="Bristow J."/>
            <person name="Eisen J.A."/>
            <person name="Markowitz V."/>
            <person name="Hugenholtz P."/>
            <person name="Kyrpides N.C."/>
            <person name="Klenk H.P."/>
        </authorList>
    </citation>
    <scope>NUCLEOTIDE SEQUENCE [LARGE SCALE GENOMIC DNA]</scope>
    <source>
        <strain evidence="9">ATCC BAA-1034 / DSM 16646 / JW/IW-1228P</strain>
    </source>
</reference>
<evidence type="ECO:0000256" key="5">
    <source>
        <dbReference type="ARBA" id="ARBA00023136"/>
    </source>
</evidence>
<dbReference type="eggNOG" id="COG1108">
    <property type="taxonomic scope" value="Bacteria"/>
</dbReference>
<keyword evidence="4 7" id="KW-1133">Transmembrane helix</keyword>
<accession>D9RZF9</accession>
<evidence type="ECO:0000256" key="3">
    <source>
        <dbReference type="ARBA" id="ARBA00022692"/>
    </source>
</evidence>
<evidence type="ECO:0000313" key="9">
    <source>
        <dbReference type="Proteomes" id="UP000000272"/>
    </source>
</evidence>
<dbReference type="RefSeq" id="WP_013274909.1">
    <property type="nucleotide sequence ID" value="NC_014377.1"/>
</dbReference>
<dbReference type="EMBL" id="CP002131">
    <property type="protein sequence ID" value="ADL06857.1"/>
    <property type="molecule type" value="Genomic_DNA"/>
</dbReference>
<keyword evidence="6" id="KW-0813">Transport</keyword>
<dbReference type="SUPFAM" id="SSF81345">
    <property type="entry name" value="ABC transporter involved in vitamin B12 uptake, BtuC"/>
    <property type="match status" value="1"/>
</dbReference>
<feature type="transmembrane region" description="Helical" evidence="7">
    <location>
        <begin position="131"/>
        <end position="148"/>
    </location>
</feature>
<feature type="transmembrane region" description="Helical" evidence="7">
    <location>
        <begin position="241"/>
        <end position="261"/>
    </location>
</feature>
<gene>
    <name evidence="8" type="ordered locus">Toce_0063</name>
</gene>
<protein>
    <submittedName>
        <fullName evidence="8">ABC-3 protein</fullName>
    </submittedName>
</protein>
<dbReference type="Pfam" id="PF00950">
    <property type="entry name" value="ABC-3"/>
    <property type="match status" value="1"/>
</dbReference>
<dbReference type="STRING" id="555079.Toce_0063"/>
<keyword evidence="9" id="KW-1185">Reference proteome</keyword>
<dbReference type="GO" id="GO:0043190">
    <property type="term" value="C:ATP-binding cassette (ABC) transporter complex"/>
    <property type="evidence" value="ECO:0007669"/>
    <property type="project" value="InterPro"/>
</dbReference>
<dbReference type="KEGG" id="toc:Toce_0063"/>
<dbReference type="Gene3D" id="1.10.3470.10">
    <property type="entry name" value="ABC transporter involved in vitamin B12 uptake, BtuC"/>
    <property type="match status" value="1"/>
</dbReference>